<dbReference type="InterPro" id="IPR010985">
    <property type="entry name" value="Ribbon_hlx_hlx"/>
</dbReference>
<dbReference type="RefSeq" id="WP_344789747.1">
    <property type="nucleotide sequence ID" value="NZ_BAABBV010000001.1"/>
</dbReference>
<dbReference type="InterPro" id="IPR023146">
    <property type="entry name" value="YfbU_alpha-helical_sf"/>
</dbReference>
<dbReference type="Proteomes" id="UP001415169">
    <property type="component" value="Unassembled WGS sequence"/>
</dbReference>
<dbReference type="EMBL" id="BAABBV010000001">
    <property type="protein sequence ID" value="GAA4153800.1"/>
    <property type="molecule type" value="Genomic_DNA"/>
</dbReference>
<proteinExistence type="predicted"/>
<evidence type="ECO:0000313" key="1">
    <source>
        <dbReference type="EMBL" id="GAA4153800.1"/>
    </source>
</evidence>
<sequence length="250" mass="29231">MATITLRIPDELRDGLQAKADAERQSLSEFVRDRLQDVVFDFRAPENTGNSTQPESLTSMERHTLSLLHRILARVLPEDANDTDGDTEYQLERARVLEEGFTSEYWVEFAGLHSELTPRQCEFVMDVLDMFSIVIRSVERLEEKGGELEKMTKYVLRFRGFDHNDAVEGHMSSFVQHLVEDGRWEEHREFVLGRERGNSHSQMFEAYSRMLTAYREVKQRRPRSFDPESYLLSKDELEYVAQAHTHPSNR</sequence>
<evidence type="ECO:0000313" key="2">
    <source>
        <dbReference type="Proteomes" id="UP001415169"/>
    </source>
</evidence>
<accession>A0ABP7ZCU2</accession>
<reference evidence="1" key="1">
    <citation type="journal article" date="2014" name="Int. J. Syst. Evol. Microbiol.">
        <title>Complete genome of a new Firmicutes species belonging to the dominant human colonic microbiota ('Ruminococcus bicirculans') reveals two chromosomes and a selective capacity to utilize plant glucans.</title>
        <authorList>
            <consortium name="NISC Comparative Sequencing Program"/>
            <person name="Wegmann U."/>
            <person name="Louis P."/>
            <person name="Goesmann A."/>
            <person name="Henrissat B."/>
            <person name="Duncan S.H."/>
            <person name="Flint H.J."/>
        </authorList>
    </citation>
    <scope>NUCLEOTIDE SEQUENCE</scope>
    <source>
        <strain evidence="1">JCM 17590</strain>
    </source>
</reference>
<keyword evidence="2" id="KW-1185">Reference proteome</keyword>
<reference evidence="1" key="2">
    <citation type="submission" date="2023-12" db="EMBL/GenBank/DDBJ databases">
        <authorList>
            <person name="Sun Q."/>
            <person name="Inoue M."/>
        </authorList>
    </citation>
    <scope>NUCLEOTIDE SEQUENCE</scope>
    <source>
        <strain evidence="1">JCM 17590</strain>
    </source>
</reference>
<dbReference type="SUPFAM" id="SSF116960">
    <property type="entry name" value="YfbU-like"/>
    <property type="match status" value="1"/>
</dbReference>
<protein>
    <submittedName>
        <fullName evidence="1">YfbU family protein</fullName>
    </submittedName>
</protein>
<comment type="caution">
    <text evidence="1">The sequence shown here is derived from an EMBL/GenBank/DDBJ whole genome shotgun (WGS) entry which is preliminary data.</text>
</comment>
<organism evidence="1 2">
    <name type="scientific">Gryllotalpicola daejeonensis</name>
    <dbReference type="NCBI Taxonomy" id="993087"/>
    <lineage>
        <taxon>Bacteria</taxon>
        <taxon>Bacillati</taxon>
        <taxon>Actinomycetota</taxon>
        <taxon>Actinomycetes</taxon>
        <taxon>Micrococcales</taxon>
        <taxon>Microbacteriaceae</taxon>
        <taxon>Gryllotalpicola</taxon>
    </lineage>
</organism>
<dbReference type="Pfam" id="PF03887">
    <property type="entry name" value="YfbU"/>
    <property type="match status" value="1"/>
</dbReference>
<gene>
    <name evidence="1" type="ORF">GCM10022286_00640</name>
</gene>
<dbReference type="Gene3D" id="1.10.3190.10">
    <property type="entry name" value="yfbu gene product, domain 2"/>
    <property type="match status" value="1"/>
</dbReference>
<dbReference type="InterPro" id="IPR005587">
    <property type="entry name" value="UPF0304_YfbU"/>
</dbReference>
<dbReference type="SUPFAM" id="SSF47598">
    <property type="entry name" value="Ribbon-helix-helix"/>
    <property type="match status" value="1"/>
</dbReference>
<name>A0ABP7ZCU2_9MICO</name>